<accession>A0AAV7WPF4</accession>
<name>A0AAV7WPF4_PLEWA</name>
<dbReference type="InterPro" id="IPR036691">
    <property type="entry name" value="Endo/exonu/phosph_ase_sf"/>
</dbReference>
<evidence type="ECO:0000259" key="1">
    <source>
        <dbReference type="Pfam" id="PF03372"/>
    </source>
</evidence>
<gene>
    <name evidence="2" type="ORF">NDU88_003564</name>
</gene>
<dbReference type="InterPro" id="IPR005135">
    <property type="entry name" value="Endo/exonuclease/phosphatase"/>
</dbReference>
<evidence type="ECO:0000313" key="3">
    <source>
        <dbReference type="Proteomes" id="UP001066276"/>
    </source>
</evidence>
<keyword evidence="3" id="KW-1185">Reference proteome</keyword>
<dbReference type="Pfam" id="PF03372">
    <property type="entry name" value="Exo_endo_phos"/>
    <property type="match status" value="1"/>
</dbReference>
<dbReference type="SUPFAM" id="SSF56219">
    <property type="entry name" value="DNase I-like"/>
    <property type="match status" value="1"/>
</dbReference>
<evidence type="ECO:0000313" key="2">
    <source>
        <dbReference type="EMBL" id="KAJ1215958.1"/>
    </source>
</evidence>
<reference evidence="2" key="1">
    <citation type="journal article" date="2022" name="bioRxiv">
        <title>Sequencing and chromosome-scale assembly of the giantPleurodeles waltlgenome.</title>
        <authorList>
            <person name="Brown T."/>
            <person name="Elewa A."/>
            <person name="Iarovenko S."/>
            <person name="Subramanian E."/>
            <person name="Araus A.J."/>
            <person name="Petzold A."/>
            <person name="Susuki M."/>
            <person name="Suzuki K.-i.T."/>
            <person name="Hayashi T."/>
            <person name="Toyoda A."/>
            <person name="Oliveira C."/>
            <person name="Osipova E."/>
            <person name="Leigh N.D."/>
            <person name="Simon A."/>
            <person name="Yun M.H."/>
        </authorList>
    </citation>
    <scope>NUCLEOTIDE SEQUENCE</scope>
    <source>
        <strain evidence="2">20211129_DDA</strain>
        <tissue evidence="2">Liver</tissue>
    </source>
</reference>
<dbReference type="GO" id="GO:0003824">
    <property type="term" value="F:catalytic activity"/>
    <property type="evidence" value="ECO:0007669"/>
    <property type="project" value="InterPro"/>
</dbReference>
<dbReference type="Gene3D" id="3.60.10.10">
    <property type="entry name" value="Endonuclease/exonuclease/phosphatase"/>
    <property type="match status" value="1"/>
</dbReference>
<sequence>MIDGKAITLLNVYVANVDDKQFYDRIQDLLEDSAGTPVVWAGDFNCLLDGDAVRHPPKQGAEPLMTSSLAVVMRNLGFRDTWRDMHPDGCKFTCLTHNTYSRLDRIPVGGLDIQKLVGVKHLGWFRSEHVPLLLTLQWGTDE</sequence>
<dbReference type="AlphaFoldDB" id="A0AAV7WPF4"/>
<dbReference type="Proteomes" id="UP001066276">
    <property type="component" value="Chromosome 1_1"/>
</dbReference>
<organism evidence="2 3">
    <name type="scientific">Pleurodeles waltl</name>
    <name type="common">Iberian ribbed newt</name>
    <dbReference type="NCBI Taxonomy" id="8319"/>
    <lineage>
        <taxon>Eukaryota</taxon>
        <taxon>Metazoa</taxon>
        <taxon>Chordata</taxon>
        <taxon>Craniata</taxon>
        <taxon>Vertebrata</taxon>
        <taxon>Euteleostomi</taxon>
        <taxon>Amphibia</taxon>
        <taxon>Batrachia</taxon>
        <taxon>Caudata</taxon>
        <taxon>Salamandroidea</taxon>
        <taxon>Salamandridae</taxon>
        <taxon>Pleurodelinae</taxon>
        <taxon>Pleurodeles</taxon>
    </lineage>
</organism>
<dbReference type="EMBL" id="JANPWB010000001">
    <property type="protein sequence ID" value="KAJ1215958.1"/>
    <property type="molecule type" value="Genomic_DNA"/>
</dbReference>
<protein>
    <recommendedName>
        <fullName evidence="1">Endonuclease/exonuclease/phosphatase domain-containing protein</fullName>
    </recommendedName>
</protein>
<feature type="domain" description="Endonuclease/exonuclease/phosphatase" evidence="1">
    <location>
        <begin position="16"/>
        <end position="106"/>
    </location>
</feature>
<proteinExistence type="predicted"/>
<comment type="caution">
    <text evidence="2">The sequence shown here is derived from an EMBL/GenBank/DDBJ whole genome shotgun (WGS) entry which is preliminary data.</text>
</comment>